<dbReference type="OrthoDB" id="9810148at2"/>
<protein>
    <submittedName>
        <fullName evidence="1">DNA polymerase III subunit delta</fullName>
    </submittedName>
</protein>
<dbReference type="Pfam" id="PF13177">
    <property type="entry name" value="DNA_pol3_delta2"/>
    <property type="match status" value="1"/>
</dbReference>
<sequence>MKKKEVFKIVNEMIKNNNFYHSIIISSENQKDLENVSLEIVRQIYCSNKSIENDKCNWCLKVINQNNLNTLFIGNGVNKISKEEIKELIIKFSSTGIEDNKNKVYVLTNGENLSEGASNAILKFLEEPPNNTYAIILTNDKNQILPTIRSRCKLFSLENEIFEESEESKILNLISKKDRNGLFEYLIEFKKMNKIDILKTLNSTFEKSVKLDLKYLQEIILDTINEIKISNYINLILENLFIKIYEVI</sequence>
<dbReference type="GO" id="GO:0006261">
    <property type="term" value="P:DNA-templated DNA replication"/>
    <property type="evidence" value="ECO:0007669"/>
    <property type="project" value="TreeGrafter"/>
</dbReference>
<dbReference type="RefSeq" id="WP_100916069.1">
    <property type="nucleotide sequence ID" value="NZ_CP025057.1"/>
</dbReference>
<proteinExistence type="predicted"/>
<dbReference type="InterPro" id="IPR027417">
    <property type="entry name" value="P-loop_NTPase"/>
</dbReference>
<evidence type="ECO:0000313" key="1">
    <source>
        <dbReference type="EMBL" id="AUB31073.1"/>
    </source>
</evidence>
<dbReference type="PANTHER" id="PTHR11669">
    <property type="entry name" value="REPLICATION FACTOR C / DNA POLYMERASE III GAMMA-TAU SUBUNIT"/>
    <property type="match status" value="1"/>
</dbReference>
<gene>
    <name evidence="1" type="primary">holB</name>
    <name evidence="1" type="ORF">SFLOR_v1c00100</name>
</gene>
<accession>A0A2K8SC89</accession>
<dbReference type="AlphaFoldDB" id="A0A2K8SC89"/>
<dbReference type="InterPro" id="IPR050238">
    <property type="entry name" value="DNA_Rep/Repair_Clamp_Loader"/>
</dbReference>
<dbReference type="Proteomes" id="UP000231823">
    <property type="component" value="Chromosome"/>
</dbReference>
<dbReference type="EMBL" id="CP025057">
    <property type="protein sequence ID" value="AUB31073.1"/>
    <property type="molecule type" value="Genomic_DNA"/>
</dbReference>
<dbReference type="SUPFAM" id="SSF52540">
    <property type="entry name" value="P-loop containing nucleoside triphosphate hydrolases"/>
    <property type="match status" value="1"/>
</dbReference>
<name>A0A2K8SC89_9MOLU</name>
<reference evidence="1 2" key="1">
    <citation type="submission" date="2017-12" db="EMBL/GenBank/DDBJ databases">
        <title>Complete genome sequence of Spiroplasma floricola 23-6 (ATCC 29989).</title>
        <authorList>
            <person name="Tsai Y.-M."/>
            <person name="Wu P.-S."/>
            <person name="Lo W.-S."/>
            <person name="Kuo C.-H."/>
        </authorList>
    </citation>
    <scope>NUCLEOTIDE SEQUENCE [LARGE SCALE GENOMIC DNA]</scope>
    <source>
        <strain evidence="1 2">23-6</strain>
    </source>
</reference>
<organism evidence="1 2">
    <name type="scientific">Spiroplasma floricola 23-6</name>
    <dbReference type="NCBI Taxonomy" id="1336749"/>
    <lineage>
        <taxon>Bacteria</taxon>
        <taxon>Bacillati</taxon>
        <taxon>Mycoplasmatota</taxon>
        <taxon>Mollicutes</taxon>
        <taxon>Entomoplasmatales</taxon>
        <taxon>Spiroplasmataceae</taxon>
        <taxon>Spiroplasma</taxon>
    </lineage>
</organism>
<dbReference type="Gene3D" id="3.40.50.300">
    <property type="entry name" value="P-loop containing nucleotide triphosphate hydrolases"/>
    <property type="match status" value="1"/>
</dbReference>
<keyword evidence="2" id="KW-1185">Reference proteome</keyword>
<dbReference type="KEGG" id="sfz:SFLOR_v1c00100"/>
<evidence type="ECO:0000313" key="2">
    <source>
        <dbReference type="Proteomes" id="UP000231823"/>
    </source>
</evidence>
<dbReference type="PANTHER" id="PTHR11669:SF8">
    <property type="entry name" value="DNA POLYMERASE III SUBUNIT DELTA"/>
    <property type="match status" value="1"/>
</dbReference>